<dbReference type="GO" id="GO:0016788">
    <property type="term" value="F:hydrolase activity, acting on ester bonds"/>
    <property type="evidence" value="ECO:0007669"/>
    <property type="project" value="UniProtKB-ARBA"/>
</dbReference>
<dbReference type="Pfam" id="PF13472">
    <property type="entry name" value="Lipase_GDSL_2"/>
    <property type="match status" value="1"/>
</dbReference>
<dbReference type="InterPro" id="IPR036514">
    <property type="entry name" value="SGNH_hydro_sf"/>
</dbReference>
<dbReference type="RefSeq" id="WP_067766509.1">
    <property type="nucleotide sequence ID" value="NZ_LZDS01000028.1"/>
</dbReference>
<evidence type="ECO:0000259" key="1">
    <source>
        <dbReference type="Pfam" id="PF13472"/>
    </source>
</evidence>
<protein>
    <submittedName>
        <fullName evidence="2">Lipase</fullName>
    </submittedName>
</protein>
<accession>A0A1A7R889</accession>
<feature type="domain" description="SGNH hydrolase-type esterase" evidence="1">
    <location>
        <begin position="50"/>
        <end position="224"/>
    </location>
</feature>
<dbReference type="InterPro" id="IPR013830">
    <property type="entry name" value="SGNH_hydro"/>
</dbReference>
<name>A0A1A7R889_9GAMM</name>
<gene>
    <name evidence="2" type="ORF">A9J31_08465</name>
</gene>
<dbReference type="AlphaFoldDB" id="A0A1A7R889"/>
<dbReference type="Gene3D" id="3.40.50.1110">
    <property type="entry name" value="SGNH hydrolase"/>
    <property type="match status" value="1"/>
</dbReference>
<sequence length="239" mass="26875">MFLKASTLLLLPALIVQGYIVKQKTPRLPEPDGERCGIYGQGRPTLSLLILGDSAAAGVGVVAQADALLGQLLTLLSPYFIIEFCLEATTGHTTKQIYQSLERVESRQFDIVISSVGVNDVTSLQQPKTWIKQQKELYQKIQQNFQPKLIIASGVPPMNEFPALSFPLSWLFGQYSAQMNELLAKYIATQKNMQLIQYDLNEYREKNLSMARDGFHPSKEIYQLWAEKIVAIIKTHSNI</sequence>
<proteinExistence type="predicted"/>
<dbReference type="Proteomes" id="UP000185753">
    <property type="component" value="Unassembled WGS sequence"/>
</dbReference>
<dbReference type="STRING" id="1443941.A9J31_08465"/>
<dbReference type="CDD" id="cd01836">
    <property type="entry name" value="FeeA_FeeB_like"/>
    <property type="match status" value="1"/>
</dbReference>
<dbReference type="SUPFAM" id="SSF52266">
    <property type="entry name" value="SGNH hydrolase"/>
    <property type="match status" value="1"/>
</dbReference>
<reference evidence="3" key="1">
    <citation type="submission" date="2016-06" db="EMBL/GenBank/DDBJ databases">
        <authorList>
            <person name="Radolfova-Krizova L."/>
            <person name="Nemec A."/>
        </authorList>
    </citation>
    <scope>NUCLEOTIDE SEQUENCE [LARGE SCALE GENOMIC DNA]</scope>
    <source>
        <strain evidence="3">ANC 4275</strain>
    </source>
</reference>
<dbReference type="EMBL" id="LZDS01000028">
    <property type="protein sequence ID" value="OBX27708.1"/>
    <property type="molecule type" value="Genomic_DNA"/>
</dbReference>
<comment type="caution">
    <text evidence="2">The sequence shown here is derived from an EMBL/GenBank/DDBJ whole genome shotgun (WGS) entry which is preliminary data.</text>
</comment>
<evidence type="ECO:0000313" key="3">
    <source>
        <dbReference type="Proteomes" id="UP000185753"/>
    </source>
</evidence>
<keyword evidence="3" id="KW-1185">Reference proteome</keyword>
<evidence type="ECO:0000313" key="2">
    <source>
        <dbReference type="EMBL" id="OBX27708.1"/>
    </source>
</evidence>
<dbReference type="OrthoDB" id="9804395at2"/>
<organism evidence="2 3">
    <name type="scientific">Acinetobacter gandensis</name>
    <dbReference type="NCBI Taxonomy" id="1443941"/>
    <lineage>
        <taxon>Bacteria</taxon>
        <taxon>Pseudomonadati</taxon>
        <taxon>Pseudomonadota</taxon>
        <taxon>Gammaproteobacteria</taxon>
        <taxon>Moraxellales</taxon>
        <taxon>Moraxellaceae</taxon>
        <taxon>Acinetobacter</taxon>
    </lineage>
</organism>